<evidence type="ECO:0000313" key="3">
    <source>
        <dbReference type="Proteomes" id="UP001562425"/>
    </source>
</evidence>
<gene>
    <name evidence="2" type="ORF">pipiens_019755</name>
</gene>
<sequence>MAQFPLAKSSELQISRWPHYYFGPVWTKGSPKPHPDQALCKQSGLGTLSDT</sequence>
<evidence type="ECO:0000313" key="2">
    <source>
        <dbReference type="EMBL" id="KAL1402447.1"/>
    </source>
</evidence>
<proteinExistence type="predicted"/>
<keyword evidence="3" id="KW-1185">Reference proteome</keyword>
<protein>
    <submittedName>
        <fullName evidence="2">Uncharacterized protein</fullName>
    </submittedName>
</protein>
<comment type="caution">
    <text evidence="2">The sequence shown here is derived from an EMBL/GenBank/DDBJ whole genome shotgun (WGS) entry which is preliminary data.</text>
</comment>
<organism evidence="2 3">
    <name type="scientific">Culex pipiens pipiens</name>
    <name type="common">Northern house mosquito</name>
    <dbReference type="NCBI Taxonomy" id="38569"/>
    <lineage>
        <taxon>Eukaryota</taxon>
        <taxon>Metazoa</taxon>
        <taxon>Ecdysozoa</taxon>
        <taxon>Arthropoda</taxon>
        <taxon>Hexapoda</taxon>
        <taxon>Insecta</taxon>
        <taxon>Pterygota</taxon>
        <taxon>Neoptera</taxon>
        <taxon>Endopterygota</taxon>
        <taxon>Diptera</taxon>
        <taxon>Nematocera</taxon>
        <taxon>Culicoidea</taxon>
        <taxon>Culicidae</taxon>
        <taxon>Culicinae</taxon>
        <taxon>Culicini</taxon>
        <taxon>Culex</taxon>
        <taxon>Culex</taxon>
    </lineage>
</organism>
<dbReference type="AlphaFoldDB" id="A0ABD1DRR1"/>
<feature type="non-terminal residue" evidence="2">
    <location>
        <position position="51"/>
    </location>
</feature>
<feature type="region of interest" description="Disordered" evidence="1">
    <location>
        <begin position="30"/>
        <end position="51"/>
    </location>
</feature>
<dbReference type="Proteomes" id="UP001562425">
    <property type="component" value="Unassembled WGS sequence"/>
</dbReference>
<dbReference type="EMBL" id="JBEHCU010002979">
    <property type="protein sequence ID" value="KAL1402447.1"/>
    <property type="molecule type" value="Genomic_DNA"/>
</dbReference>
<name>A0ABD1DRR1_CULPP</name>
<evidence type="ECO:0000256" key="1">
    <source>
        <dbReference type="SAM" id="MobiDB-lite"/>
    </source>
</evidence>
<accession>A0ABD1DRR1</accession>
<reference evidence="2 3" key="1">
    <citation type="submission" date="2024-05" db="EMBL/GenBank/DDBJ databases">
        <title>Culex pipiens pipiens assembly and annotation.</title>
        <authorList>
            <person name="Alout H."/>
            <person name="Durand T."/>
        </authorList>
    </citation>
    <scope>NUCLEOTIDE SEQUENCE [LARGE SCALE GENOMIC DNA]</scope>
    <source>
        <strain evidence="2">HA-2024</strain>
        <tissue evidence="2">Whole body</tissue>
    </source>
</reference>